<feature type="chain" id="PRO_5032897957" evidence="1">
    <location>
        <begin position="20"/>
        <end position="270"/>
    </location>
</feature>
<gene>
    <name evidence="3" type="ORF">HMH01_10745</name>
</gene>
<sequence>MRSAPLVMLLASLGLPAHAQFTPPPDPSALADVLTALTDEDAAAAEIATRLSACLRPLTERSPDHAPVVFAVDFGPDGAPGAAELVEPAAALASRQHLRQLIRAEAAIHECAPLDLAGDPVRDVTLVFRADADGIALDDGDTAQADDAPMTLSREERRQIQIRLRLAGHDAGSADGVFGPRTRSAIAAWQTEQGLLATGQLTTAQVGQLLNQTSDAYAEWEREQPARSAPAASTGGQRFYRDADGCLRYANGQIVPNRSLKCDVKGMFRF</sequence>
<evidence type="ECO:0000259" key="2">
    <source>
        <dbReference type="Pfam" id="PF01471"/>
    </source>
</evidence>
<feature type="signal peptide" evidence="1">
    <location>
        <begin position="1"/>
        <end position="19"/>
    </location>
</feature>
<evidence type="ECO:0000313" key="3">
    <source>
        <dbReference type="EMBL" id="NNU80915.1"/>
    </source>
</evidence>
<evidence type="ECO:0000313" key="4">
    <source>
        <dbReference type="Proteomes" id="UP000572377"/>
    </source>
</evidence>
<reference evidence="3 4" key="1">
    <citation type="submission" date="2020-05" db="EMBL/GenBank/DDBJ databases">
        <title>Gimesia benthica sp. nov., a novel planctomycete isolated from a deep-sea water sample of the Northwest Indian Ocean.</title>
        <authorList>
            <person name="Wang J."/>
            <person name="Ruan C."/>
            <person name="Song L."/>
            <person name="Zhu Y."/>
            <person name="Li A."/>
            <person name="Zheng X."/>
            <person name="Wang L."/>
            <person name="Lu Z."/>
            <person name="Huang Y."/>
            <person name="Du W."/>
            <person name="Zhou Y."/>
            <person name="Huang L."/>
            <person name="Dai X."/>
        </authorList>
    </citation>
    <scope>NUCLEOTIDE SEQUENCE [LARGE SCALE GENOMIC DNA]</scope>
    <source>
        <strain evidence="3 4">YYQ-30</strain>
    </source>
</reference>
<name>A0A849L3L8_9RHOB</name>
<organism evidence="3 4">
    <name type="scientific">Halovulum dunhuangense</name>
    <dbReference type="NCBI Taxonomy" id="1505036"/>
    <lineage>
        <taxon>Bacteria</taxon>
        <taxon>Pseudomonadati</taxon>
        <taxon>Pseudomonadota</taxon>
        <taxon>Alphaproteobacteria</taxon>
        <taxon>Rhodobacterales</taxon>
        <taxon>Paracoccaceae</taxon>
        <taxon>Halovulum</taxon>
    </lineage>
</organism>
<dbReference type="SUPFAM" id="SSF47090">
    <property type="entry name" value="PGBD-like"/>
    <property type="match status" value="1"/>
</dbReference>
<dbReference type="AlphaFoldDB" id="A0A849L3L8"/>
<dbReference type="InterPro" id="IPR036366">
    <property type="entry name" value="PGBDSf"/>
</dbReference>
<dbReference type="Gene3D" id="1.10.101.10">
    <property type="entry name" value="PGBD-like superfamily/PGBD"/>
    <property type="match status" value="1"/>
</dbReference>
<feature type="domain" description="Peptidoglycan binding-like" evidence="2">
    <location>
        <begin position="154"/>
        <end position="208"/>
    </location>
</feature>
<dbReference type="EMBL" id="JABFBC010000002">
    <property type="protein sequence ID" value="NNU80915.1"/>
    <property type="molecule type" value="Genomic_DNA"/>
</dbReference>
<evidence type="ECO:0000256" key="1">
    <source>
        <dbReference type="SAM" id="SignalP"/>
    </source>
</evidence>
<keyword evidence="1" id="KW-0732">Signal</keyword>
<protein>
    <submittedName>
        <fullName evidence="3">Peptidoglycan-binding protein</fullName>
    </submittedName>
</protein>
<accession>A0A849L3L8</accession>
<comment type="caution">
    <text evidence="3">The sequence shown here is derived from an EMBL/GenBank/DDBJ whole genome shotgun (WGS) entry which is preliminary data.</text>
</comment>
<dbReference type="Pfam" id="PF01471">
    <property type="entry name" value="PG_binding_1"/>
    <property type="match status" value="1"/>
</dbReference>
<keyword evidence="4" id="KW-1185">Reference proteome</keyword>
<dbReference type="InterPro" id="IPR002477">
    <property type="entry name" value="Peptidoglycan-bd-like"/>
</dbReference>
<dbReference type="RefSeq" id="WP_171325402.1">
    <property type="nucleotide sequence ID" value="NZ_JABFBC010000002.1"/>
</dbReference>
<proteinExistence type="predicted"/>
<dbReference type="InterPro" id="IPR036365">
    <property type="entry name" value="PGBD-like_sf"/>
</dbReference>
<dbReference type="Proteomes" id="UP000572377">
    <property type="component" value="Unassembled WGS sequence"/>
</dbReference>